<evidence type="ECO:0000256" key="2">
    <source>
        <dbReference type="ARBA" id="ARBA00004141"/>
    </source>
</evidence>
<evidence type="ECO:0000256" key="4">
    <source>
        <dbReference type="ARBA" id="ARBA00007146"/>
    </source>
</evidence>
<dbReference type="InterPro" id="IPR014710">
    <property type="entry name" value="RmlC-like_jellyroll"/>
</dbReference>
<evidence type="ECO:0000256" key="9">
    <source>
        <dbReference type="ARBA" id="ARBA00022889"/>
    </source>
</evidence>
<dbReference type="PANTHER" id="PTHR12101">
    <property type="entry name" value="POPEYE DOMAIN CONTAINING PROTEIN"/>
    <property type="match status" value="1"/>
</dbReference>
<comment type="caution">
    <text evidence="16">The sequence shown here is derived from an EMBL/GenBank/DDBJ whole genome shotgun (WGS) entry which is preliminary data.</text>
</comment>
<feature type="transmembrane region" description="Helical" evidence="14">
    <location>
        <begin position="50"/>
        <end position="72"/>
    </location>
</feature>
<keyword evidence="8 14" id="KW-0812">Transmembrane</keyword>
<keyword evidence="13" id="KW-0325">Glycoprotein</keyword>
<keyword evidence="9" id="KW-0130">Cell adhesion</keyword>
<dbReference type="InterPro" id="IPR006916">
    <property type="entry name" value="POPDC1-3"/>
</dbReference>
<evidence type="ECO:0000256" key="3">
    <source>
        <dbReference type="ARBA" id="ARBA00004435"/>
    </source>
</evidence>
<protein>
    <submittedName>
        <fullName evidence="16">Cyclic nucleotide-binding domain-containing protein</fullName>
    </submittedName>
</protein>
<evidence type="ECO:0000259" key="15">
    <source>
        <dbReference type="PROSITE" id="PS50042"/>
    </source>
</evidence>
<evidence type="ECO:0000256" key="7">
    <source>
        <dbReference type="ARBA" id="ARBA00022475"/>
    </source>
</evidence>
<proteinExistence type="inferred from homology"/>
<evidence type="ECO:0000256" key="10">
    <source>
        <dbReference type="ARBA" id="ARBA00022949"/>
    </source>
</evidence>
<comment type="subcellular location">
    <subcellularLocation>
        <location evidence="3">Cell junction</location>
        <location evidence="3">Tight junction</location>
    </subcellularLocation>
    <subcellularLocation>
        <location evidence="1">Lateral cell membrane</location>
    </subcellularLocation>
    <subcellularLocation>
        <location evidence="2">Membrane</location>
        <topology evidence="2">Multi-pass membrane protein</topology>
    </subcellularLocation>
</comment>
<dbReference type="GO" id="GO:0030552">
    <property type="term" value="F:cAMP binding"/>
    <property type="evidence" value="ECO:0007669"/>
    <property type="project" value="TreeGrafter"/>
</dbReference>
<gene>
    <name evidence="16" type="ORF">H206_00821</name>
</gene>
<name>A0A444IWK8_9BACT</name>
<evidence type="ECO:0000256" key="14">
    <source>
        <dbReference type="SAM" id="Phobius"/>
    </source>
</evidence>
<dbReference type="EMBL" id="MTKO01000081">
    <property type="protein sequence ID" value="RWX45243.1"/>
    <property type="molecule type" value="Genomic_DNA"/>
</dbReference>
<dbReference type="Gene3D" id="2.60.120.10">
    <property type="entry name" value="Jelly Rolls"/>
    <property type="match status" value="1"/>
</dbReference>
<evidence type="ECO:0000256" key="1">
    <source>
        <dbReference type="ARBA" id="ARBA00004124"/>
    </source>
</evidence>
<dbReference type="InterPro" id="IPR055272">
    <property type="entry name" value="POPDC1-3_dom"/>
</dbReference>
<keyword evidence="10" id="KW-0965">Cell junction</keyword>
<dbReference type="PANTHER" id="PTHR12101:SF17">
    <property type="entry name" value="BLOOD VESSEL EPICARDIAL SUBSTANCE"/>
    <property type="match status" value="1"/>
</dbReference>
<evidence type="ECO:0000256" key="6">
    <source>
        <dbReference type="ARBA" id="ARBA00022473"/>
    </source>
</evidence>
<dbReference type="SUPFAM" id="SSF51206">
    <property type="entry name" value="cAMP-binding domain-like"/>
    <property type="match status" value="1"/>
</dbReference>
<evidence type="ECO:0000256" key="12">
    <source>
        <dbReference type="ARBA" id="ARBA00023136"/>
    </source>
</evidence>
<evidence type="ECO:0000256" key="5">
    <source>
        <dbReference type="ARBA" id="ARBA00022427"/>
    </source>
</evidence>
<dbReference type="InterPro" id="IPR018490">
    <property type="entry name" value="cNMP-bd_dom_sf"/>
</dbReference>
<evidence type="ECO:0000256" key="11">
    <source>
        <dbReference type="ARBA" id="ARBA00022989"/>
    </source>
</evidence>
<organism evidence="16 17">
    <name type="scientific">Candidatus Electrothrix aarhusensis</name>
    <dbReference type="NCBI Taxonomy" id="1859131"/>
    <lineage>
        <taxon>Bacteria</taxon>
        <taxon>Pseudomonadati</taxon>
        <taxon>Thermodesulfobacteriota</taxon>
        <taxon>Desulfobulbia</taxon>
        <taxon>Desulfobulbales</taxon>
        <taxon>Desulfobulbaceae</taxon>
        <taxon>Candidatus Electrothrix</taxon>
    </lineage>
</organism>
<keyword evidence="12 14" id="KW-0472">Membrane</keyword>
<reference evidence="16 17" key="1">
    <citation type="submission" date="2017-01" db="EMBL/GenBank/DDBJ databases">
        <title>The cable genome- insights into the physiology and evolution of filamentous bacteria capable of sulfide oxidation via long distance electron transfer.</title>
        <authorList>
            <person name="Schreiber L."/>
            <person name="Bjerg J.T."/>
            <person name="Boggild A."/>
            <person name="Van De Vossenberg J."/>
            <person name="Meysman F."/>
            <person name="Nielsen L.P."/>
            <person name="Schramm A."/>
            <person name="Kjeldsen K.U."/>
        </authorList>
    </citation>
    <scope>NUCLEOTIDE SEQUENCE [LARGE SCALE GENOMIC DNA]</scope>
    <source>
        <strain evidence="16">MCF</strain>
    </source>
</reference>
<dbReference type="InterPro" id="IPR000595">
    <property type="entry name" value="cNMP-bd_dom"/>
</dbReference>
<dbReference type="GO" id="GO:0016328">
    <property type="term" value="C:lateral plasma membrane"/>
    <property type="evidence" value="ECO:0007669"/>
    <property type="project" value="UniProtKB-SubCell"/>
</dbReference>
<dbReference type="AlphaFoldDB" id="A0A444IWK8"/>
<accession>A0A444IWK8</accession>
<dbReference type="CDD" id="cd00038">
    <property type="entry name" value="CAP_ED"/>
    <property type="match status" value="1"/>
</dbReference>
<comment type="similarity">
    <text evidence="4">Belongs to the popeye family.</text>
</comment>
<keyword evidence="7" id="KW-1003">Cell membrane</keyword>
<dbReference type="GO" id="GO:0007155">
    <property type="term" value="P:cell adhesion"/>
    <property type="evidence" value="ECO:0007669"/>
    <property type="project" value="UniProtKB-KW"/>
</dbReference>
<dbReference type="PROSITE" id="PS50042">
    <property type="entry name" value="CNMP_BINDING_3"/>
    <property type="match status" value="1"/>
</dbReference>
<evidence type="ECO:0000256" key="13">
    <source>
        <dbReference type="ARBA" id="ARBA00023180"/>
    </source>
</evidence>
<feature type="domain" description="Cyclic nucleotide-binding" evidence="15">
    <location>
        <begin position="91"/>
        <end position="191"/>
    </location>
</feature>
<dbReference type="SMART" id="SM00100">
    <property type="entry name" value="cNMP"/>
    <property type="match status" value="1"/>
</dbReference>
<keyword evidence="5" id="KW-0796">Tight junction</keyword>
<keyword evidence="6" id="KW-0217">Developmental protein</keyword>
<keyword evidence="17" id="KW-1185">Reference proteome</keyword>
<evidence type="ECO:0000313" key="16">
    <source>
        <dbReference type="EMBL" id="RWX45243.1"/>
    </source>
</evidence>
<feature type="transmembrane region" description="Helical" evidence="14">
    <location>
        <begin position="26"/>
        <end position="44"/>
    </location>
</feature>
<evidence type="ECO:0000313" key="17">
    <source>
        <dbReference type="Proteomes" id="UP000287853"/>
    </source>
</evidence>
<dbReference type="Proteomes" id="UP000287853">
    <property type="component" value="Unassembled WGS sequence"/>
</dbReference>
<sequence>MNKYELIGQFSCVLFTVAYLVKDIIWLRAISIIGSAGFIIFNYYFPPKPIWLAIHWNSIWIAINSIHFFILIKERLFVDFTQEERELHDSLLPTLSAVEFKKILSQSKWQTLRKGEFILKKDDSLNSLMYIHKGSMNVFHGLVKTDVLKDGDFIGQLTFVTREYDSISLSAIVALEDIRIVRWSYKELHNLTDKYMSIRVALLSVLAVNMSGKLTKCFFNCKEKQLLEKNEK</sequence>
<dbReference type="Pfam" id="PF04831">
    <property type="entry name" value="POPDC1-3"/>
    <property type="match status" value="1"/>
</dbReference>
<keyword evidence="11 14" id="KW-1133">Transmembrane helix</keyword>
<evidence type="ECO:0000256" key="8">
    <source>
        <dbReference type="ARBA" id="ARBA00022692"/>
    </source>
</evidence>
<dbReference type="GO" id="GO:0005923">
    <property type="term" value="C:bicellular tight junction"/>
    <property type="evidence" value="ECO:0007669"/>
    <property type="project" value="UniProtKB-SubCell"/>
</dbReference>